<dbReference type="GO" id="GO:0042048">
    <property type="term" value="P:olfactory behavior"/>
    <property type="evidence" value="ECO:0007669"/>
    <property type="project" value="TreeGrafter"/>
</dbReference>
<keyword evidence="2" id="KW-1185">Reference proteome</keyword>
<dbReference type="Proteomes" id="UP000270296">
    <property type="component" value="Unassembled WGS sequence"/>
</dbReference>
<dbReference type="GO" id="GO:0030424">
    <property type="term" value="C:axon"/>
    <property type="evidence" value="ECO:0007669"/>
    <property type="project" value="TreeGrafter"/>
</dbReference>
<evidence type="ECO:0000313" key="1">
    <source>
        <dbReference type="EMBL" id="VDP12046.1"/>
    </source>
</evidence>
<dbReference type="Pfam" id="PF06579">
    <property type="entry name" value="Ly-6_related"/>
    <property type="match status" value="2"/>
</dbReference>
<dbReference type="GO" id="GO:1990834">
    <property type="term" value="P:response to odorant"/>
    <property type="evidence" value="ECO:0007669"/>
    <property type="project" value="TreeGrafter"/>
</dbReference>
<dbReference type="InterPro" id="IPR010558">
    <property type="entry name" value="Ly-6-related"/>
</dbReference>
<organism evidence="3">
    <name type="scientific">Soboliphyme baturini</name>
    <dbReference type="NCBI Taxonomy" id="241478"/>
    <lineage>
        <taxon>Eukaryota</taxon>
        <taxon>Metazoa</taxon>
        <taxon>Ecdysozoa</taxon>
        <taxon>Nematoda</taxon>
        <taxon>Enoplea</taxon>
        <taxon>Dorylaimia</taxon>
        <taxon>Dioctophymatida</taxon>
        <taxon>Dioctophymatoidea</taxon>
        <taxon>Soboliphymatidae</taxon>
        <taxon>Soboliphyme</taxon>
    </lineage>
</organism>
<accession>A0A183IU49</accession>
<proteinExistence type="predicted"/>
<gene>
    <name evidence="1" type="ORF">SBAD_LOCUS7144</name>
</gene>
<reference evidence="1 2" key="2">
    <citation type="submission" date="2018-11" db="EMBL/GenBank/DDBJ databases">
        <authorList>
            <consortium name="Pathogen Informatics"/>
        </authorList>
    </citation>
    <scope>NUCLEOTIDE SEQUENCE [LARGE SCALE GENOMIC DNA]</scope>
</reference>
<protein>
    <submittedName>
        <fullName evidence="3">Protein quiver</fullName>
    </submittedName>
</protein>
<dbReference type="OrthoDB" id="5829285at2759"/>
<name>A0A183IU49_9BILA</name>
<reference evidence="3" key="1">
    <citation type="submission" date="2016-06" db="UniProtKB">
        <authorList>
            <consortium name="WormBaseParasite"/>
        </authorList>
    </citation>
    <scope>IDENTIFICATION</scope>
</reference>
<dbReference type="WBParaSite" id="SBAD_0000741301-mRNA-1">
    <property type="protein sequence ID" value="SBAD_0000741301-mRNA-1"/>
    <property type="gene ID" value="SBAD_0000741301"/>
</dbReference>
<evidence type="ECO:0000313" key="2">
    <source>
        <dbReference type="Proteomes" id="UP000270296"/>
    </source>
</evidence>
<dbReference type="EMBL" id="UZAM01010360">
    <property type="protein sequence ID" value="VDP12046.1"/>
    <property type="molecule type" value="Genomic_DNA"/>
</dbReference>
<evidence type="ECO:0000313" key="3">
    <source>
        <dbReference type="WBParaSite" id="SBAD_0000741301-mRNA-1"/>
    </source>
</evidence>
<sequence length="205" mass="23136">MLANDGVSVSAENQCYSCMSYIYGANWEYLDYRDIYYTPAYFSDHCANTSQKGEITGKVKCANNCVLIVETLRIVFPQLTYESKADALSAGKCFLSDDDVLDSEAGARGHKGYIRGCYDSIFRHGFNEDYQVIRGLKFRKYCVRLNMSMVMARKEKPPNTEVEVCSCGDPICNGHVDLISHVYRTTLFLSICALMLLQHYVLSAN</sequence>
<dbReference type="PANTHER" id="PTHR34722">
    <property type="entry name" value="HOMOLOG OF ODR-2 (TWO)-RELATED"/>
    <property type="match status" value="1"/>
</dbReference>
<dbReference type="GO" id="GO:0043025">
    <property type="term" value="C:neuronal cell body"/>
    <property type="evidence" value="ECO:0007669"/>
    <property type="project" value="TreeGrafter"/>
</dbReference>
<dbReference type="AlphaFoldDB" id="A0A183IU49"/>